<sequence>MKVKSSPAKPSPLKILSPFGEEEEYGSRAGSDDSRGLELQIVDPTSSFISKSFQLPDGWLVEERPRKNCPSNPGQVDKYYEEPESGRRFRSLVSVQRYLGGQTENPVKRRSVNRAARSHDYSVKPLNPRDYENSMQIVPRYTSSGSSFNLPDDWIVEQVPRINGRYAGIVDKYYIEPGTGVKFRSLRSVERYLTRVGGSETTSKNSGSQKENKSDDDHSWDIVLKCLVDGKRTKTKREPKPSKSSGSQKQKYAKGAKNPMLDFASPPTKVKWVLGGPGRNLWNPFMGESEVPENIQQTWSKTFILSIEERF</sequence>
<evidence type="ECO:0000313" key="9">
    <source>
        <dbReference type="Proteomes" id="UP001054252"/>
    </source>
</evidence>
<proteinExistence type="predicted"/>
<organism evidence="8 9">
    <name type="scientific">Rubroshorea leprosula</name>
    <dbReference type="NCBI Taxonomy" id="152421"/>
    <lineage>
        <taxon>Eukaryota</taxon>
        <taxon>Viridiplantae</taxon>
        <taxon>Streptophyta</taxon>
        <taxon>Embryophyta</taxon>
        <taxon>Tracheophyta</taxon>
        <taxon>Spermatophyta</taxon>
        <taxon>Magnoliopsida</taxon>
        <taxon>eudicotyledons</taxon>
        <taxon>Gunneridae</taxon>
        <taxon>Pentapetalae</taxon>
        <taxon>rosids</taxon>
        <taxon>malvids</taxon>
        <taxon>Malvales</taxon>
        <taxon>Dipterocarpaceae</taxon>
        <taxon>Rubroshorea</taxon>
    </lineage>
</organism>
<name>A0AAV5IQD3_9ROSI</name>
<accession>A0AAV5IQD3</accession>
<comment type="subcellular location">
    <subcellularLocation>
        <location evidence="1">Nucleus</location>
    </subcellularLocation>
</comment>
<dbReference type="PANTHER" id="PTHR12396">
    <property type="entry name" value="METHYL-CPG BINDING PROTEIN, MBD"/>
    <property type="match status" value="1"/>
</dbReference>
<keyword evidence="2" id="KW-0805">Transcription regulation</keyword>
<keyword evidence="3" id="KW-0238">DNA-binding</keyword>
<feature type="compositionally biased region" description="Basic and acidic residues" evidence="6">
    <location>
        <begin position="231"/>
        <end position="241"/>
    </location>
</feature>
<evidence type="ECO:0000256" key="4">
    <source>
        <dbReference type="ARBA" id="ARBA00023163"/>
    </source>
</evidence>
<feature type="domain" description="MBD" evidence="7">
    <location>
        <begin position="140"/>
        <end position="213"/>
    </location>
</feature>
<feature type="region of interest" description="Disordered" evidence="6">
    <location>
        <begin position="231"/>
        <end position="263"/>
    </location>
</feature>
<evidence type="ECO:0000313" key="8">
    <source>
        <dbReference type="EMBL" id="GKV01020.1"/>
    </source>
</evidence>
<feature type="region of interest" description="Disordered" evidence="6">
    <location>
        <begin position="105"/>
        <end position="128"/>
    </location>
</feature>
<dbReference type="InterPro" id="IPR016177">
    <property type="entry name" value="DNA-bd_dom_sf"/>
</dbReference>
<comment type="caution">
    <text evidence="8">The sequence shown here is derived from an EMBL/GenBank/DDBJ whole genome shotgun (WGS) entry which is preliminary data.</text>
</comment>
<feature type="compositionally biased region" description="Basic and acidic residues" evidence="6">
    <location>
        <begin position="117"/>
        <end position="128"/>
    </location>
</feature>
<dbReference type="Pfam" id="PF01429">
    <property type="entry name" value="MBD"/>
    <property type="match status" value="2"/>
</dbReference>
<dbReference type="PROSITE" id="PS50982">
    <property type="entry name" value="MBD"/>
    <property type="match status" value="2"/>
</dbReference>
<dbReference type="Proteomes" id="UP001054252">
    <property type="component" value="Unassembled WGS sequence"/>
</dbReference>
<protein>
    <recommendedName>
        <fullName evidence="7">MBD domain-containing protein</fullName>
    </recommendedName>
</protein>
<evidence type="ECO:0000256" key="5">
    <source>
        <dbReference type="ARBA" id="ARBA00023242"/>
    </source>
</evidence>
<dbReference type="SUPFAM" id="SSF54171">
    <property type="entry name" value="DNA-binding domain"/>
    <property type="match status" value="2"/>
</dbReference>
<feature type="domain" description="MBD" evidence="7">
    <location>
        <begin position="45"/>
        <end position="119"/>
    </location>
</feature>
<evidence type="ECO:0000256" key="6">
    <source>
        <dbReference type="SAM" id="MobiDB-lite"/>
    </source>
</evidence>
<feature type="region of interest" description="Disordered" evidence="6">
    <location>
        <begin position="1"/>
        <end position="36"/>
    </location>
</feature>
<feature type="region of interest" description="Disordered" evidence="6">
    <location>
        <begin position="196"/>
        <end position="217"/>
    </location>
</feature>
<dbReference type="Gene3D" id="3.30.890.10">
    <property type="entry name" value="Methyl-cpg-binding Protein 2, Chain A"/>
    <property type="match status" value="2"/>
</dbReference>
<gene>
    <name evidence="8" type="ORF">SLEP1_g13620</name>
</gene>
<dbReference type="GO" id="GO:0005634">
    <property type="term" value="C:nucleus"/>
    <property type="evidence" value="ECO:0007669"/>
    <property type="project" value="UniProtKB-SubCell"/>
</dbReference>
<evidence type="ECO:0000256" key="1">
    <source>
        <dbReference type="ARBA" id="ARBA00004123"/>
    </source>
</evidence>
<dbReference type="GO" id="GO:0003677">
    <property type="term" value="F:DNA binding"/>
    <property type="evidence" value="ECO:0007669"/>
    <property type="project" value="UniProtKB-KW"/>
</dbReference>
<reference evidence="8 9" key="1">
    <citation type="journal article" date="2021" name="Commun. Biol.">
        <title>The genome of Shorea leprosula (Dipterocarpaceae) highlights the ecological relevance of drought in aseasonal tropical rainforests.</title>
        <authorList>
            <person name="Ng K.K.S."/>
            <person name="Kobayashi M.J."/>
            <person name="Fawcett J.A."/>
            <person name="Hatakeyama M."/>
            <person name="Paape T."/>
            <person name="Ng C.H."/>
            <person name="Ang C.C."/>
            <person name="Tnah L.H."/>
            <person name="Lee C.T."/>
            <person name="Nishiyama T."/>
            <person name="Sese J."/>
            <person name="O'Brien M.J."/>
            <person name="Copetti D."/>
            <person name="Mohd Noor M.I."/>
            <person name="Ong R.C."/>
            <person name="Putra M."/>
            <person name="Sireger I.Z."/>
            <person name="Indrioko S."/>
            <person name="Kosugi Y."/>
            <person name="Izuno A."/>
            <person name="Isagi Y."/>
            <person name="Lee S.L."/>
            <person name="Shimizu K.K."/>
        </authorList>
    </citation>
    <scope>NUCLEOTIDE SEQUENCE [LARGE SCALE GENOMIC DNA]</scope>
    <source>
        <strain evidence="8">214</strain>
    </source>
</reference>
<dbReference type="PANTHER" id="PTHR12396:SF38">
    <property type="entry name" value="METHYL-CPG-BINDING DOMAIN-CONTAINING PROTEIN 7"/>
    <property type="match status" value="1"/>
</dbReference>
<keyword evidence="4" id="KW-0804">Transcription</keyword>
<evidence type="ECO:0000256" key="2">
    <source>
        <dbReference type="ARBA" id="ARBA00023015"/>
    </source>
</evidence>
<dbReference type="AlphaFoldDB" id="A0AAV5IQD3"/>
<dbReference type="InterPro" id="IPR001739">
    <property type="entry name" value="Methyl_CpG_DNA-bd"/>
</dbReference>
<keyword evidence="5" id="KW-0539">Nucleus</keyword>
<evidence type="ECO:0000256" key="3">
    <source>
        <dbReference type="ARBA" id="ARBA00023125"/>
    </source>
</evidence>
<dbReference type="EMBL" id="BPVZ01000016">
    <property type="protein sequence ID" value="GKV01020.1"/>
    <property type="molecule type" value="Genomic_DNA"/>
</dbReference>
<evidence type="ECO:0000259" key="7">
    <source>
        <dbReference type="PROSITE" id="PS50982"/>
    </source>
</evidence>
<keyword evidence="9" id="KW-1185">Reference proteome</keyword>
<feature type="compositionally biased region" description="Polar residues" evidence="6">
    <location>
        <begin position="199"/>
        <end position="209"/>
    </location>
</feature>